<evidence type="ECO:0000313" key="4">
    <source>
        <dbReference type="EMBL" id="KAB0876191.1"/>
    </source>
</evidence>
<dbReference type="Pfam" id="PF10796">
    <property type="entry name" value="Anti-adapt_IraP"/>
    <property type="match status" value="1"/>
</dbReference>
<name>A0A2T7B0G7_9ENTR</name>
<accession>A0A2T7B0G7</accession>
<organism evidence="5 6">
    <name type="scientific">Cronobacter muytjensii</name>
    <dbReference type="NCBI Taxonomy" id="413501"/>
    <lineage>
        <taxon>Bacteria</taxon>
        <taxon>Pseudomonadati</taxon>
        <taxon>Pseudomonadota</taxon>
        <taxon>Gammaproteobacteria</taxon>
        <taxon>Enterobacterales</taxon>
        <taxon>Enterobacteriaceae</taxon>
        <taxon>Cronobacter</taxon>
    </lineage>
</organism>
<evidence type="ECO:0000313" key="6">
    <source>
        <dbReference type="Proteomes" id="UP000244378"/>
    </source>
</evidence>
<proteinExistence type="predicted"/>
<dbReference type="EMBL" id="WAGD01000042">
    <property type="protein sequence ID" value="KAB0876191.1"/>
    <property type="molecule type" value="Genomic_DNA"/>
</dbReference>
<protein>
    <submittedName>
        <fullName evidence="5">Anti-adapter protein IraP</fullName>
    </submittedName>
</protein>
<dbReference type="GeneID" id="92213292"/>
<dbReference type="NCBIfam" id="NF007598">
    <property type="entry name" value="PRK10244.1"/>
    <property type="match status" value="1"/>
</dbReference>
<dbReference type="Proteomes" id="UP000469927">
    <property type="component" value="Unassembled WGS sequence"/>
</dbReference>
<keyword evidence="3" id="KW-0175">Coiled coil</keyword>
<keyword evidence="2" id="KW-0346">Stress response</keyword>
<keyword evidence="7" id="KW-1185">Reference proteome</keyword>
<evidence type="ECO:0000313" key="7">
    <source>
        <dbReference type="Proteomes" id="UP000469927"/>
    </source>
</evidence>
<dbReference type="RefSeq" id="WP_038863226.1">
    <property type="nucleotide sequence ID" value="NZ_CP187979.1"/>
</dbReference>
<reference evidence="5 6" key="1">
    <citation type="submission" date="2016-12" db="EMBL/GenBank/DDBJ databases">
        <title>Analysis of the Molecular Diversity Among Cronobacter Species Isolated from Filth Flies Using a Pan Genomic DNA Microarray.</title>
        <authorList>
            <person name="Pava-Ripoll M."/>
            <person name="Tall B."/>
            <person name="Farber J."/>
            <person name="Fanning S."/>
            <person name="Lehner A."/>
            <person name="Stephan R."/>
            <person name="Pagotto F."/>
            <person name="Iverson C."/>
            <person name="Ziobro G."/>
            <person name="Miller A."/>
            <person name="Pearson R."/>
            <person name="Yan Q."/>
            <person name="Kim M."/>
            <person name="Jeong S."/>
            <person name="Park J."/>
            <person name="Jun S."/>
            <person name="Choi H."/>
            <person name="Chung T."/>
            <person name="Yoo Y."/>
            <person name="Park E."/>
            <person name="Hwang S."/>
            <person name="Lee B."/>
            <person name="Sathyamoorthy V."/>
            <person name="Carter L."/>
            <person name="Mammel M."/>
            <person name="Jackson S."/>
            <person name="Kothary M."/>
            <person name="Patel I."/>
            <person name="Grim C."/>
            <person name="Gopinath G."/>
            <person name="Gangiredla J."/>
            <person name="Chase H."/>
        </authorList>
    </citation>
    <scope>NUCLEOTIDE SEQUENCE [LARGE SCALE GENOMIC DNA]</scope>
    <source>
        <strain evidence="5 6">MOD1-Md1s</strain>
    </source>
</reference>
<keyword evidence="1" id="KW-0963">Cytoplasm</keyword>
<evidence type="ECO:0000256" key="1">
    <source>
        <dbReference type="ARBA" id="ARBA00022490"/>
    </source>
</evidence>
<sequence>MNNVIYSMIAKISKMDAEAKILTAQVEAQALLLSAMLMTIGKNGGMEEMVEGVKKAINAALDAEDNPLKSDTEILLTQFNELLSIACVLDKEKPELDVEALRKLSSSLTSEKRF</sequence>
<evidence type="ECO:0000256" key="2">
    <source>
        <dbReference type="ARBA" id="ARBA00023016"/>
    </source>
</evidence>
<reference evidence="4 7" key="2">
    <citation type="submission" date="2019-08" db="EMBL/GenBank/DDBJ databases">
        <title>Prevalence, distribution, and phylogeny of type two toxin-antitoxin genes possessed by Cronobacter species where C. sakazakii homologs follow sequence type lineages.</title>
        <authorList>
            <person name="Finkelstein S."/>
            <person name="Negrete F."/>
            <person name="Jang H."/>
            <person name="Gopinath G.R."/>
            <person name="Tall B.D."/>
        </authorList>
    </citation>
    <scope>NUCLEOTIDE SEQUENCE [LARGE SCALE GENOMIC DNA]</scope>
    <source>
        <strain evidence="4 7">MOD1_GK1257</strain>
    </source>
</reference>
<dbReference type="AlphaFoldDB" id="A0A2T7B0G7"/>
<comment type="caution">
    <text evidence="5">The sequence shown here is derived from an EMBL/GenBank/DDBJ whole genome shotgun (WGS) entry which is preliminary data.</text>
</comment>
<dbReference type="EMBL" id="MSAE01000001">
    <property type="protein sequence ID" value="PUX18491.1"/>
    <property type="molecule type" value="Genomic_DNA"/>
</dbReference>
<dbReference type="GO" id="GO:0005737">
    <property type="term" value="C:cytoplasm"/>
    <property type="evidence" value="ECO:0007669"/>
    <property type="project" value="InterPro"/>
</dbReference>
<evidence type="ECO:0000313" key="5">
    <source>
        <dbReference type="EMBL" id="PUX18491.1"/>
    </source>
</evidence>
<dbReference type="Proteomes" id="UP000244378">
    <property type="component" value="Unassembled WGS sequence"/>
</dbReference>
<dbReference type="InterPro" id="IPR019732">
    <property type="entry name" value="SigmaS_Anti-adapt_IraP"/>
</dbReference>
<evidence type="ECO:0000256" key="3">
    <source>
        <dbReference type="ARBA" id="ARBA00023054"/>
    </source>
</evidence>
<dbReference type="OrthoDB" id="6540326at2"/>
<gene>
    <name evidence="4" type="primary">iraP</name>
    <name evidence="5" type="ORF">AUN14_00770</name>
    <name evidence="4" type="ORF">FZI19_14035</name>
</gene>